<dbReference type="AlphaFoldDB" id="A0A059ARZ3"/>
<gene>
    <name evidence="1" type="ORF">EUGRSUZ_I01945</name>
</gene>
<proteinExistence type="predicted"/>
<evidence type="ECO:0000313" key="1">
    <source>
        <dbReference type="EMBL" id="KCW56200.1"/>
    </source>
</evidence>
<dbReference type="Gramene" id="KCW56200">
    <property type="protein sequence ID" value="KCW56200"/>
    <property type="gene ID" value="EUGRSUZ_I01945"/>
</dbReference>
<reference evidence="1" key="1">
    <citation type="submission" date="2013-07" db="EMBL/GenBank/DDBJ databases">
        <title>The genome of Eucalyptus grandis.</title>
        <authorList>
            <person name="Schmutz J."/>
            <person name="Hayes R."/>
            <person name="Myburg A."/>
            <person name="Tuskan G."/>
            <person name="Grattapaglia D."/>
            <person name="Rokhsar D.S."/>
        </authorList>
    </citation>
    <scope>NUCLEOTIDE SEQUENCE</scope>
    <source>
        <tissue evidence="1">Leaf extractions</tissue>
    </source>
</reference>
<accession>A0A059ARZ3</accession>
<dbReference type="EMBL" id="KK198761">
    <property type="protein sequence ID" value="KCW56200.1"/>
    <property type="molecule type" value="Genomic_DNA"/>
</dbReference>
<sequence>MRLCHSRTLRPFKCLNAIPSHYNIFANNPVAENFNCQKRCNNITSFHSSWPLQRIGLASLLYICDVAFAPQR</sequence>
<organism evidence="1">
    <name type="scientific">Eucalyptus grandis</name>
    <name type="common">Flooded gum</name>
    <dbReference type="NCBI Taxonomy" id="71139"/>
    <lineage>
        <taxon>Eukaryota</taxon>
        <taxon>Viridiplantae</taxon>
        <taxon>Streptophyta</taxon>
        <taxon>Embryophyta</taxon>
        <taxon>Tracheophyta</taxon>
        <taxon>Spermatophyta</taxon>
        <taxon>Magnoliopsida</taxon>
        <taxon>eudicotyledons</taxon>
        <taxon>Gunneridae</taxon>
        <taxon>Pentapetalae</taxon>
        <taxon>rosids</taxon>
        <taxon>malvids</taxon>
        <taxon>Myrtales</taxon>
        <taxon>Myrtaceae</taxon>
        <taxon>Myrtoideae</taxon>
        <taxon>Eucalypteae</taxon>
        <taxon>Eucalyptus</taxon>
    </lineage>
</organism>
<name>A0A059ARZ3_EUCGR</name>
<dbReference type="InParanoid" id="A0A059ARZ3"/>
<protein>
    <submittedName>
        <fullName evidence="1">Uncharacterized protein</fullName>
    </submittedName>
</protein>